<dbReference type="Proteomes" id="UP000216164">
    <property type="component" value="Unassembled WGS sequence"/>
</dbReference>
<evidence type="ECO:0000313" key="3">
    <source>
        <dbReference type="Proteomes" id="UP000216164"/>
    </source>
</evidence>
<comment type="caution">
    <text evidence="2">The sequence shown here is derived from an EMBL/GenBank/DDBJ whole genome shotgun (WGS) entry which is preliminary data.</text>
</comment>
<proteinExistence type="predicted"/>
<dbReference type="AlphaFoldDB" id="A0AAP8D4I8"/>
<feature type="region of interest" description="Disordered" evidence="1">
    <location>
        <begin position="137"/>
        <end position="157"/>
    </location>
</feature>
<gene>
    <name evidence="2" type="ORF">B7R77_07600</name>
</gene>
<organism evidence="2 3">
    <name type="scientific">Ralstonia solanacearum K60</name>
    <dbReference type="NCBI Taxonomy" id="1091042"/>
    <lineage>
        <taxon>Bacteria</taxon>
        <taxon>Pseudomonadati</taxon>
        <taxon>Pseudomonadota</taxon>
        <taxon>Betaproteobacteria</taxon>
        <taxon>Burkholderiales</taxon>
        <taxon>Burkholderiaceae</taxon>
        <taxon>Ralstonia</taxon>
        <taxon>Ralstonia solanacearum species complex</taxon>
    </lineage>
</organism>
<reference evidence="2 3" key="1">
    <citation type="submission" date="2017-04" db="EMBL/GenBank/DDBJ databases">
        <title>Genome Announcement: Closed genomes of Ralstonia solanacearum strains K60, UW551, and UW700.</title>
        <authorList>
            <person name="Hayes M."/>
            <person name="Macintyre A.M."/>
            <person name="Allen C."/>
        </authorList>
    </citation>
    <scope>NUCLEOTIDE SEQUENCE [LARGE SCALE GENOMIC DNA]</scope>
    <source>
        <strain evidence="2 3">UW25</strain>
    </source>
</reference>
<accession>A0AAP8D4I8</accession>
<evidence type="ECO:0000256" key="1">
    <source>
        <dbReference type="SAM" id="MobiDB-lite"/>
    </source>
</evidence>
<dbReference type="EMBL" id="NCTK01000001">
    <property type="protein sequence ID" value="OYQ13130.1"/>
    <property type="molecule type" value="Genomic_DNA"/>
</dbReference>
<evidence type="ECO:0000313" key="2">
    <source>
        <dbReference type="EMBL" id="OYQ13130.1"/>
    </source>
</evidence>
<name>A0AAP8D4I8_RALSL</name>
<protein>
    <submittedName>
        <fullName evidence="2">Uncharacterized protein</fullName>
    </submittedName>
</protein>
<sequence>MVSQGGASANLSYSNGRASSSYAGVNEQTGIQAGAGGFGINVKGNTDLKGAYIASTATPDKNQLTTGTLTWSDVQNHSDYSATSSGFSAGGSVGNGGSTYNKNGGKPTGGAMPMLMQHESSSESAIAQGTITITDQAHQKQDVGSLNRDTDNLNGKVGKAPDLQNVLNNQADMMAAAQAAGAVVARAIGDIADAKRAEALAAADQAHKDGNDDLAKQYAADADRWKRERNNKGI</sequence>